<feature type="domain" description="Schlafen AlbA-2" evidence="1">
    <location>
        <begin position="20"/>
        <end position="142"/>
    </location>
</feature>
<evidence type="ECO:0000313" key="2">
    <source>
        <dbReference type="EMBL" id="MPQ36051.1"/>
    </source>
</evidence>
<dbReference type="Gene3D" id="3.30.565.60">
    <property type="match status" value="1"/>
</dbReference>
<evidence type="ECO:0000259" key="1">
    <source>
        <dbReference type="Pfam" id="PF04326"/>
    </source>
</evidence>
<name>A0A843R4M4_LIMFE</name>
<evidence type="ECO:0000313" key="3">
    <source>
        <dbReference type="Proteomes" id="UP000466799"/>
    </source>
</evidence>
<sequence length="510" mass="58945">MDFLKFEDLSFSSAFSEPKEDIHLEYKTATWKLPKNFWETVSSFANTDGGLIVLGVKEDKDNHKYEITGVDDPIVVRQEIFNGNSNSECLSSPVIHDSDVKLVDCFDRTIIEVLVHPEQYNKRPLEAHGIAYVRTDDGDRKATEEQLKYFLVEHQQEIDTRLLRNFDLEDINSLDLDEYGTVLRKNTNTRYKDLESLAFDLGVFRRDRTSNGKDRLLTEGGLLFFGKYNSITDRFPHFQLDYRKYDRDGDTDWSDRVSSGDMNFPELNVFSFYNLVLPKLSVGISDKYSQDDSLTRGSYYSDLKLALKEALVNSLMHAYYDGDRSVVIIDKPSYLEFTNPGIMRVSKDSFLRGQESIIRNTQISTLFRKIGISEKAASGGPRILKAARRNRLLPPEIVIDHQSNTTSIRIWKVDAVTMLTRDLEDDIEIFIVNYVNHHNQFKFSDLYRSTNGKYGSESRIRNRLRKLIKDNVIVSYGNGKSRVYGIKKTEEQKQVERIMAIKKLEDTIIK</sequence>
<dbReference type="Pfam" id="PF04326">
    <property type="entry name" value="SLFN_AlbA_2"/>
    <property type="match status" value="1"/>
</dbReference>
<dbReference type="PANTHER" id="PTHR30595:SF6">
    <property type="entry name" value="SCHLAFEN ALBA-2 DOMAIN-CONTAINING PROTEIN"/>
    <property type="match status" value="1"/>
</dbReference>
<dbReference type="Gene3D" id="3.30.950.30">
    <property type="entry name" value="Schlafen, AAA domain"/>
    <property type="match status" value="1"/>
</dbReference>
<accession>A0A843R4M4</accession>
<dbReference type="Pfam" id="PF13749">
    <property type="entry name" value="HATPase_c_4"/>
    <property type="match status" value="1"/>
</dbReference>
<protein>
    <submittedName>
        <fullName evidence="2">Transcriptional regulator</fullName>
    </submittedName>
</protein>
<comment type="caution">
    <text evidence="2">The sequence shown here is derived from an EMBL/GenBank/DDBJ whole genome shotgun (WGS) entry which is preliminary data.</text>
</comment>
<organism evidence="2 3">
    <name type="scientific">Limosilactobacillus fermentum</name>
    <name type="common">Lactobacillus fermentum</name>
    <dbReference type="NCBI Taxonomy" id="1613"/>
    <lineage>
        <taxon>Bacteria</taxon>
        <taxon>Bacillati</taxon>
        <taxon>Bacillota</taxon>
        <taxon>Bacilli</taxon>
        <taxon>Lactobacillales</taxon>
        <taxon>Lactobacillaceae</taxon>
        <taxon>Limosilactobacillus</taxon>
    </lineage>
</organism>
<dbReference type="AlphaFoldDB" id="A0A843R4M4"/>
<dbReference type="EMBL" id="WHJL01000135">
    <property type="protein sequence ID" value="MPQ36051.1"/>
    <property type="molecule type" value="Genomic_DNA"/>
</dbReference>
<dbReference type="Proteomes" id="UP000466799">
    <property type="component" value="Unassembled WGS sequence"/>
</dbReference>
<reference evidence="2 3" key="1">
    <citation type="submission" date="2019-10" db="EMBL/GenBank/DDBJ databases">
        <title>Genome Sequencing and assembly of Lactobacillus fermentum I2, a lactic acid bacteria.</title>
        <authorList>
            <person name="Lopes L.S."/>
            <person name="Persinoti G.F."/>
            <person name="Riano-Pachon D.M."/>
            <person name="Labate C.A."/>
        </authorList>
    </citation>
    <scope>NUCLEOTIDE SEQUENCE [LARGE SCALE GENOMIC DNA]</scope>
    <source>
        <strain evidence="2 3">I2</strain>
    </source>
</reference>
<dbReference type="InterPro" id="IPR038475">
    <property type="entry name" value="RecG_C_sf"/>
</dbReference>
<gene>
    <name evidence="2" type="ORF">GC247_09405</name>
</gene>
<proteinExistence type="predicted"/>
<dbReference type="InterPro" id="IPR007421">
    <property type="entry name" value="Schlafen_AlbA_2_dom"/>
</dbReference>
<dbReference type="PANTHER" id="PTHR30595">
    <property type="entry name" value="GLPR-RELATED TRANSCRIPTIONAL REPRESSOR"/>
    <property type="match status" value="1"/>
</dbReference>
<dbReference type="RefSeq" id="WP_152729244.1">
    <property type="nucleotide sequence ID" value="NZ_JAMDNV010000025.1"/>
</dbReference>
<dbReference type="InterPro" id="IPR038461">
    <property type="entry name" value="Schlafen_AlbA_2_dom_sf"/>
</dbReference>